<organism evidence="1 2">
    <name type="scientific">Amycolatopsis coloradensis</name>
    <dbReference type="NCBI Taxonomy" id="76021"/>
    <lineage>
        <taxon>Bacteria</taxon>
        <taxon>Bacillati</taxon>
        <taxon>Actinomycetota</taxon>
        <taxon>Actinomycetes</taxon>
        <taxon>Pseudonocardiales</taxon>
        <taxon>Pseudonocardiaceae</taxon>
        <taxon>Amycolatopsis</taxon>
    </lineage>
</organism>
<dbReference type="Proteomes" id="UP000187486">
    <property type="component" value="Unassembled WGS sequence"/>
</dbReference>
<reference evidence="1 2" key="1">
    <citation type="submission" date="2016-01" db="EMBL/GenBank/DDBJ databases">
        <title>Amycolatopsis coloradensis genome sequencing and assembly.</title>
        <authorList>
            <person name="Mayilraj S."/>
        </authorList>
    </citation>
    <scope>NUCLEOTIDE SEQUENCE [LARGE SCALE GENOMIC DNA]</scope>
    <source>
        <strain evidence="1 2">DSM 44225</strain>
    </source>
</reference>
<dbReference type="AlphaFoldDB" id="A0A1R0KH18"/>
<dbReference type="InterPro" id="IPR029063">
    <property type="entry name" value="SAM-dependent_MTases_sf"/>
</dbReference>
<accession>A0A1R0KH18</accession>
<proteinExistence type="predicted"/>
<comment type="caution">
    <text evidence="1">The sequence shown here is derived from an EMBL/GenBank/DDBJ whole genome shotgun (WGS) entry which is preliminary data.</text>
</comment>
<protein>
    <recommendedName>
        <fullName evidence="3">Methyltransferase domain-containing protein</fullName>
    </recommendedName>
</protein>
<evidence type="ECO:0008006" key="3">
    <source>
        <dbReference type="Google" id="ProtNLM"/>
    </source>
</evidence>
<evidence type="ECO:0000313" key="2">
    <source>
        <dbReference type="Proteomes" id="UP000187486"/>
    </source>
</evidence>
<gene>
    <name evidence="1" type="ORF">BS329_34965</name>
</gene>
<dbReference type="OrthoDB" id="8052808at2"/>
<dbReference type="STRING" id="76021.BS329_34965"/>
<evidence type="ECO:0000313" key="1">
    <source>
        <dbReference type="EMBL" id="OLZ44959.1"/>
    </source>
</evidence>
<dbReference type="Pfam" id="PF01209">
    <property type="entry name" value="Ubie_methyltran"/>
    <property type="match status" value="1"/>
</dbReference>
<keyword evidence="2" id="KW-1185">Reference proteome</keyword>
<name>A0A1R0KH18_9PSEU</name>
<dbReference type="EMBL" id="MQUQ01000021">
    <property type="protein sequence ID" value="OLZ44959.1"/>
    <property type="molecule type" value="Genomic_DNA"/>
</dbReference>
<sequence>MTSNNYISDLTFQEYLQEIQEKHPSLYELLDPDRIEADAIEDYLKELNALSWEFEDQDTGGRGLAWSQAQNSSNSRRVGMTSLMKWFSPDSGETASGETPGPALRVLDVLGGSGTVARLSATLGNNAPTVFTADISNLMISSCRAHDLPYIRQSATRSLFRDDSLDGVLIGYGTQLLSPQARQLAVLEAYRTLKPGSLLVLHAFEAGQPAARFFDDVVHPYSRTGHPHEHLTRAEIDGLFADAGFRDMRMCDMHDPFIVEAPTAGEARRNALMHLYSAYDLCKISGSQQDVEAKLEALVEETLGPISVRREQEHYIAEVPRTALVATGVKK</sequence>
<dbReference type="Gene3D" id="3.40.50.150">
    <property type="entry name" value="Vaccinia Virus protein VP39"/>
    <property type="match status" value="1"/>
</dbReference>
<dbReference type="SUPFAM" id="SSF53335">
    <property type="entry name" value="S-adenosyl-L-methionine-dependent methyltransferases"/>
    <property type="match status" value="1"/>
</dbReference>
<dbReference type="RefSeq" id="WP_076166959.1">
    <property type="nucleotide sequence ID" value="NZ_JBEZVB010000034.1"/>
</dbReference>